<comment type="subcellular location">
    <subcellularLocation>
        <location evidence="2">Cytoplasm</location>
    </subcellularLocation>
    <subcellularLocation>
        <location evidence="1">Nucleus</location>
    </subcellularLocation>
</comment>
<evidence type="ECO:0000256" key="7">
    <source>
        <dbReference type="ARBA" id="ARBA00023125"/>
    </source>
</evidence>
<evidence type="ECO:0000256" key="1">
    <source>
        <dbReference type="ARBA" id="ARBA00004123"/>
    </source>
</evidence>
<dbReference type="PANTHER" id="PTHR21358:SF4">
    <property type="entry name" value="PROTEIN MAELSTROM HOMOLOG"/>
    <property type="match status" value="1"/>
</dbReference>
<evidence type="ECO:0000259" key="13">
    <source>
        <dbReference type="PROSITE" id="PS50118"/>
    </source>
</evidence>
<keyword evidence="15" id="KW-1185">Reference proteome</keyword>
<evidence type="ECO:0000256" key="11">
    <source>
        <dbReference type="PROSITE-ProRule" id="PRU00267"/>
    </source>
</evidence>
<keyword evidence="7 11" id="KW-0238">DNA-binding</keyword>
<dbReference type="GO" id="GO:0030154">
    <property type="term" value="P:cell differentiation"/>
    <property type="evidence" value="ECO:0007669"/>
    <property type="project" value="UniProtKB-KW"/>
</dbReference>
<evidence type="ECO:0000256" key="9">
    <source>
        <dbReference type="ARBA" id="ARBA00023242"/>
    </source>
</evidence>
<evidence type="ECO:0000313" key="14">
    <source>
        <dbReference type="EMBL" id="KAK7591116.1"/>
    </source>
</evidence>
<dbReference type="Proteomes" id="UP001367676">
    <property type="component" value="Unassembled WGS sequence"/>
</dbReference>
<evidence type="ECO:0000256" key="6">
    <source>
        <dbReference type="ARBA" id="ARBA00022782"/>
    </source>
</evidence>
<sequence length="742" mass="87484">MPKKQPKSGFFYFMLSYKRRAESRGKTFPGGMPEVVAAASPEWRTLPQVRKDYYNDLAKERRNDPRPSIPKRDERKFNSQGVSFAELKMEKAKAEERRKQERDFISNYVHEMNLNDLRDKLMYIIHVNIFCKTDKDVYYPAEIGMVKFSLRGGVKGVFHRYIDPGDIAPGYSFEVKDHSERTHKLTPHFVRSVDGTSDFTRLYKEICEFLTEDEVKSEGTMPPLFTMYDNVFLNSSLDAVKGTFKALWAHIHPSHDQNDNSWENEFRVFPLPDMFFHLKNRCMEVTNPQTIAFPNDVLAKSQLQKETYHYELDTACKFHRDEDIIAHCSQSFVLRWVYIIRDHCAELIGVDLFPKYVAPKTEIKEEDEDEDKYDTKSMTDSQYSNSWSEASRETSDWGMKRGKDRYSPERKVKRERERYYSPERRVKREKDRYYSPDRHVKQERGRYSPDGPVKRERDRYSPNRQVKRERDGQCSPERVPKHERDDRTPERVTPERLTKHERDDRTPERVTSERLTKRESDDRTPERVTPERLTKHERDDRTPERVTSERLTKRESDDRTPERVTKRERDDRTPERLTKRERDMEDRSITGAVKHERNFDGFPGASTSIRNVEAYVVKCETDTGDVLYDGTFKREKVETVAAGSTEVVPKVEPFKFEPIDVEEEAACWYSQPAPMKRETDKSNKCEKNADSIGKDDTSVKHEDWSKKEKVAVKEENINKEKEVATASGRPKVETVDLTYSDW</sequence>
<comment type="similarity">
    <text evidence="3">Belongs to the maelstrom family.</text>
</comment>
<dbReference type="GO" id="GO:0043186">
    <property type="term" value="C:P granule"/>
    <property type="evidence" value="ECO:0007669"/>
    <property type="project" value="TreeGrafter"/>
</dbReference>
<evidence type="ECO:0000256" key="5">
    <source>
        <dbReference type="ARBA" id="ARBA00022490"/>
    </source>
</evidence>
<keyword evidence="8" id="KW-0943">RNA-mediated gene silencing</keyword>
<comment type="caution">
    <text evidence="14">The sequence shown here is derived from an EMBL/GenBank/DDBJ whole genome shotgun (WGS) entry which is preliminary data.</text>
</comment>
<dbReference type="GO" id="GO:0045892">
    <property type="term" value="P:negative regulation of DNA-templated transcription"/>
    <property type="evidence" value="ECO:0007669"/>
    <property type="project" value="TreeGrafter"/>
</dbReference>
<feature type="compositionally biased region" description="Polar residues" evidence="12">
    <location>
        <begin position="378"/>
        <end position="389"/>
    </location>
</feature>
<keyword evidence="4" id="KW-0217">Developmental protein</keyword>
<feature type="compositionally biased region" description="Basic and acidic residues" evidence="12">
    <location>
        <begin position="390"/>
        <end position="595"/>
    </location>
</feature>
<dbReference type="GO" id="GO:0007283">
    <property type="term" value="P:spermatogenesis"/>
    <property type="evidence" value="ECO:0007669"/>
    <property type="project" value="TreeGrafter"/>
</dbReference>
<feature type="region of interest" description="Disordered" evidence="12">
    <location>
        <begin position="364"/>
        <end position="595"/>
    </location>
</feature>
<keyword evidence="10" id="KW-0469">Meiosis</keyword>
<organism evidence="14 15">
    <name type="scientific">Parthenolecanium corni</name>
    <dbReference type="NCBI Taxonomy" id="536013"/>
    <lineage>
        <taxon>Eukaryota</taxon>
        <taxon>Metazoa</taxon>
        <taxon>Ecdysozoa</taxon>
        <taxon>Arthropoda</taxon>
        <taxon>Hexapoda</taxon>
        <taxon>Insecta</taxon>
        <taxon>Pterygota</taxon>
        <taxon>Neoptera</taxon>
        <taxon>Paraneoptera</taxon>
        <taxon>Hemiptera</taxon>
        <taxon>Sternorrhyncha</taxon>
        <taxon>Coccoidea</taxon>
        <taxon>Coccidae</taxon>
        <taxon>Parthenolecanium</taxon>
    </lineage>
</organism>
<feature type="domain" description="HMG box" evidence="13">
    <location>
        <begin position="3"/>
        <end position="73"/>
    </location>
</feature>
<feature type="DNA-binding region" description="HMG box" evidence="11">
    <location>
        <begin position="3"/>
        <end position="73"/>
    </location>
</feature>
<gene>
    <name evidence="14" type="ORF">V9T40_002729</name>
</gene>
<feature type="region of interest" description="Disordered" evidence="12">
    <location>
        <begin position="55"/>
        <end position="75"/>
    </location>
</feature>
<name>A0AAN9TJ05_9HEMI</name>
<evidence type="ECO:0000256" key="10">
    <source>
        <dbReference type="ARBA" id="ARBA00023254"/>
    </source>
</evidence>
<evidence type="ECO:0000256" key="8">
    <source>
        <dbReference type="ARBA" id="ARBA00023158"/>
    </source>
</evidence>
<dbReference type="GO" id="GO:0060964">
    <property type="term" value="P:regulation of miRNA-mediated gene silencing"/>
    <property type="evidence" value="ECO:0007669"/>
    <property type="project" value="InterPro"/>
</dbReference>
<dbReference type="InterPro" id="IPR024970">
    <property type="entry name" value="Maelstrom"/>
</dbReference>
<dbReference type="PANTHER" id="PTHR21358">
    <property type="entry name" value="PROTEIN MAELSTROM HOMOLOG"/>
    <property type="match status" value="1"/>
</dbReference>
<dbReference type="InterPro" id="IPR036910">
    <property type="entry name" value="HMG_box_dom_sf"/>
</dbReference>
<evidence type="ECO:0000256" key="4">
    <source>
        <dbReference type="ARBA" id="ARBA00022473"/>
    </source>
</evidence>
<dbReference type="InterPro" id="IPR009071">
    <property type="entry name" value="HMG_box_dom"/>
</dbReference>
<evidence type="ECO:0000256" key="12">
    <source>
        <dbReference type="SAM" id="MobiDB-lite"/>
    </source>
</evidence>
<accession>A0AAN9TJ05</accession>
<dbReference type="InterPro" id="IPR039259">
    <property type="entry name" value="Protein_maelstrom"/>
</dbReference>
<keyword evidence="9 11" id="KW-0539">Nucleus</keyword>
<dbReference type="PROSITE" id="PS50118">
    <property type="entry name" value="HMG_BOX_2"/>
    <property type="match status" value="1"/>
</dbReference>
<dbReference type="GO" id="GO:0007140">
    <property type="term" value="P:male meiotic nuclear division"/>
    <property type="evidence" value="ECO:0007669"/>
    <property type="project" value="TreeGrafter"/>
</dbReference>
<dbReference type="Pfam" id="PF13017">
    <property type="entry name" value="Maelstrom"/>
    <property type="match status" value="1"/>
</dbReference>
<feature type="region of interest" description="Disordered" evidence="12">
    <location>
        <begin position="675"/>
        <end position="707"/>
    </location>
</feature>
<keyword evidence="6" id="KW-0221">Differentiation</keyword>
<dbReference type="AlphaFoldDB" id="A0AAN9TJ05"/>
<dbReference type="GO" id="GO:0043565">
    <property type="term" value="F:sequence-specific DNA binding"/>
    <property type="evidence" value="ECO:0007669"/>
    <property type="project" value="TreeGrafter"/>
</dbReference>
<dbReference type="SUPFAM" id="SSF47095">
    <property type="entry name" value="HMG-box"/>
    <property type="match status" value="1"/>
</dbReference>
<protein>
    <recommendedName>
        <fullName evidence="13">HMG box domain-containing protein</fullName>
    </recommendedName>
</protein>
<reference evidence="14 15" key="1">
    <citation type="submission" date="2024-03" db="EMBL/GenBank/DDBJ databases">
        <title>Adaptation during the transition from Ophiocordyceps entomopathogen to insect associate is accompanied by gene loss and intensified selection.</title>
        <authorList>
            <person name="Ward C.M."/>
            <person name="Onetto C.A."/>
            <person name="Borneman A.R."/>
        </authorList>
    </citation>
    <scope>NUCLEOTIDE SEQUENCE [LARGE SCALE GENOMIC DNA]</scope>
    <source>
        <strain evidence="14">AWRI1</strain>
        <tissue evidence="14">Single Adult Female</tissue>
    </source>
</reference>
<dbReference type="EMBL" id="JBBCAQ010000022">
    <property type="protein sequence ID" value="KAK7591116.1"/>
    <property type="molecule type" value="Genomic_DNA"/>
</dbReference>
<keyword evidence="5" id="KW-0963">Cytoplasm</keyword>
<evidence type="ECO:0000313" key="15">
    <source>
        <dbReference type="Proteomes" id="UP001367676"/>
    </source>
</evidence>
<dbReference type="Gene3D" id="1.10.30.10">
    <property type="entry name" value="High mobility group box domain"/>
    <property type="match status" value="1"/>
</dbReference>
<dbReference type="GO" id="GO:0005634">
    <property type="term" value="C:nucleus"/>
    <property type="evidence" value="ECO:0007669"/>
    <property type="project" value="UniProtKB-SubCell"/>
</dbReference>
<proteinExistence type="inferred from homology"/>
<dbReference type="GO" id="GO:0034587">
    <property type="term" value="P:piRNA processing"/>
    <property type="evidence" value="ECO:0007669"/>
    <property type="project" value="TreeGrafter"/>
</dbReference>
<evidence type="ECO:0000256" key="2">
    <source>
        <dbReference type="ARBA" id="ARBA00004496"/>
    </source>
</evidence>
<evidence type="ECO:0000256" key="3">
    <source>
        <dbReference type="ARBA" id="ARBA00007057"/>
    </source>
</evidence>